<organism evidence="1 2">
    <name type="scientific">Steinernema carpocapsae</name>
    <name type="common">Entomopathogenic nematode</name>
    <dbReference type="NCBI Taxonomy" id="34508"/>
    <lineage>
        <taxon>Eukaryota</taxon>
        <taxon>Metazoa</taxon>
        <taxon>Ecdysozoa</taxon>
        <taxon>Nematoda</taxon>
        <taxon>Chromadorea</taxon>
        <taxon>Rhabditida</taxon>
        <taxon>Tylenchina</taxon>
        <taxon>Panagrolaimomorpha</taxon>
        <taxon>Strongyloidoidea</taxon>
        <taxon>Steinernematidae</taxon>
        <taxon>Steinernema</taxon>
    </lineage>
</organism>
<comment type="caution">
    <text evidence="1">The sequence shown here is derived from an EMBL/GenBank/DDBJ whole genome shotgun (WGS) entry which is preliminary data.</text>
</comment>
<protein>
    <recommendedName>
        <fullName evidence="3">39S ribosomal protein L38, mitochondrial</fullName>
    </recommendedName>
</protein>
<keyword evidence="2" id="KW-1185">Reference proteome</keyword>
<evidence type="ECO:0000313" key="2">
    <source>
        <dbReference type="Proteomes" id="UP000298663"/>
    </source>
</evidence>
<evidence type="ECO:0000313" key="1">
    <source>
        <dbReference type="EMBL" id="TKR92554.1"/>
    </source>
</evidence>
<dbReference type="EMBL" id="AZBU02000002">
    <property type="protein sequence ID" value="TKR92554.1"/>
    <property type="molecule type" value="Genomic_DNA"/>
</dbReference>
<name>A0A4U5P9I7_STECR</name>
<dbReference type="Proteomes" id="UP000298663">
    <property type="component" value="Unassembled WGS sequence"/>
</dbReference>
<proteinExistence type="predicted"/>
<dbReference type="AlphaFoldDB" id="A0A4U5P9I7"/>
<sequence>MNKFFKSNEEKLTPSALKFFQTEFDPSCPNVMNAKGLESPNYKYEFKLPHKSEQREFPIKPQPFNLYLDMYRKPDTVRAEMEKRRLTMMLNHESAEKPKYPDIDYVENKKKLPYWQHDKLVKENSGIGPGAALWNARK</sequence>
<gene>
    <name evidence="1" type="ORF">L596_007184</name>
</gene>
<evidence type="ECO:0008006" key="3">
    <source>
        <dbReference type="Google" id="ProtNLM"/>
    </source>
</evidence>
<accession>A0A4U5P9I7</accession>
<reference evidence="1 2" key="2">
    <citation type="journal article" date="2019" name="G3 (Bethesda)">
        <title>Hybrid Assembly of the Genome of the Entomopathogenic Nematode Steinernema carpocapsae Identifies the X-Chromosome.</title>
        <authorList>
            <person name="Serra L."/>
            <person name="Macchietto M."/>
            <person name="Macias-Munoz A."/>
            <person name="McGill C.J."/>
            <person name="Rodriguez I.M."/>
            <person name="Rodriguez B."/>
            <person name="Murad R."/>
            <person name="Mortazavi A."/>
        </authorList>
    </citation>
    <scope>NUCLEOTIDE SEQUENCE [LARGE SCALE GENOMIC DNA]</scope>
    <source>
        <strain evidence="1 2">ALL</strain>
    </source>
</reference>
<reference evidence="1 2" key="1">
    <citation type="journal article" date="2015" name="Genome Biol.">
        <title>Comparative genomics of Steinernema reveals deeply conserved gene regulatory networks.</title>
        <authorList>
            <person name="Dillman A.R."/>
            <person name="Macchietto M."/>
            <person name="Porter C.F."/>
            <person name="Rogers A."/>
            <person name="Williams B."/>
            <person name="Antoshechkin I."/>
            <person name="Lee M.M."/>
            <person name="Goodwin Z."/>
            <person name="Lu X."/>
            <person name="Lewis E.E."/>
            <person name="Goodrich-Blair H."/>
            <person name="Stock S.P."/>
            <person name="Adams B.J."/>
            <person name="Sternberg P.W."/>
            <person name="Mortazavi A."/>
        </authorList>
    </citation>
    <scope>NUCLEOTIDE SEQUENCE [LARGE SCALE GENOMIC DNA]</scope>
    <source>
        <strain evidence="1 2">ALL</strain>
    </source>
</reference>
<dbReference type="STRING" id="34508.A0A4U5P9I7"/>
<dbReference type="OrthoDB" id="2153661at2759"/>